<keyword evidence="3" id="KW-1185">Reference proteome</keyword>
<feature type="chain" id="PRO_5018283334" evidence="1">
    <location>
        <begin position="22"/>
        <end position="596"/>
    </location>
</feature>
<dbReference type="PANTHER" id="PTHR33361:SF16">
    <property type="entry name" value="DUF885 DOMAIN-CONTAINING PROTEIN"/>
    <property type="match status" value="1"/>
</dbReference>
<evidence type="ECO:0000313" key="3">
    <source>
        <dbReference type="Proteomes" id="UP000271010"/>
    </source>
</evidence>
<dbReference type="PROSITE" id="PS51257">
    <property type="entry name" value="PROKAR_LIPOPROTEIN"/>
    <property type="match status" value="1"/>
</dbReference>
<dbReference type="EMBL" id="RJJE01000017">
    <property type="protein sequence ID" value="RNI27806.1"/>
    <property type="molecule type" value="Genomic_DNA"/>
</dbReference>
<dbReference type="Pfam" id="PF05960">
    <property type="entry name" value="DUF885"/>
    <property type="match status" value="1"/>
</dbReference>
<evidence type="ECO:0000313" key="2">
    <source>
        <dbReference type="EMBL" id="RNI27806.1"/>
    </source>
</evidence>
<feature type="signal peptide" evidence="1">
    <location>
        <begin position="1"/>
        <end position="21"/>
    </location>
</feature>
<dbReference type="RefSeq" id="WP_123134271.1">
    <property type="nucleotide sequence ID" value="NZ_RJJE01000017.1"/>
</dbReference>
<protein>
    <submittedName>
        <fullName evidence="2">DUF885 domain-containing protein</fullName>
    </submittedName>
</protein>
<dbReference type="Proteomes" id="UP000271010">
    <property type="component" value="Unassembled WGS sequence"/>
</dbReference>
<keyword evidence="1" id="KW-0732">Signal</keyword>
<organism evidence="2 3">
    <name type="scientific">Rufibacter immobilis</name>
    <dbReference type="NCBI Taxonomy" id="1348778"/>
    <lineage>
        <taxon>Bacteria</taxon>
        <taxon>Pseudomonadati</taxon>
        <taxon>Bacteroidota</taxon>
        <taxon>Cytophagia</taxon>
        <taxon>Cytophagales</taxon>
        <taxon>Hymenobacteraceae</taxon>
        <taxon>Rufibacter</taxon>
    </lineage>
</organism>
<dbReference type="InterPro" id="IPR010281">
    <property type="entry name" value="DUF885"/>
</dbReference>
<reference evidence="2 3" key="1">
    <citation type="submission" date="2018-11" db="EMBL/GenBank/DDBJ databases">
        <title>Rufibacter latericius sp. nov., isolated from water in Baiyang Lake.</title>
        <authorList>
            <person name="Yang Y."/>
        </authorList>
    </citation>
    <scope>NUCLEOTIDE SEQUENCE [LARGE SCALE GENOMIC DNA]</scope>
    <source>
        <strain evidence="2 3">MCC P1</strain>
    </source>
</reference>
<dbReference type="PANTHER" id="PTHR33361">
    <property type="entry name" value="GLR0591 PROTEIN"/>
    <property type="match status" value="1"/>
</dbReference>
<proteinExistence type="predicted"/>
<comment type="caution">
    <text evidence="2">The sequence shown here is derived from an EMBL/GenBank/DDBJ whole genome shotgun (WGS) entry which is preliminary data.</text>
</comment>
<evidence type="ECO:0000256" key="1">
    <source>
        <dbReference type="SAM" id="SignalP"/>
    </source>
</evidence>
<name>A0A3M9MQM2_9BACT</name>
<sequence>MKKILMMALLVGTMLSCQKKADSGAAANVAANAQLNTMFENYWDQFLRYFPLEATAQGDNRYNHLLPNDNTKSFRDSLQTFYQQHLDKLRQYDRASLNANDQISYDIFEYELETRLEGLKLNTWMMPFQQFWGLPLTMGQLGSGTGNQPFKTTKDYDNWLGRVKGFTVWADSAIANFRQGMAAGVVLPKPLVIKMIPQLQSMVVTDPTKSLFYGPVQNFPAEVPAPDRARLTQAYREAIMTQLVPTYQKLATFLQQEYLPKARTSTGIKDIPGGADIYKYLVKNWTTTDQTANEIYKTGQQEVKRINGEMLKVKDQVDFKGNLAEFFTYLRSDPKFTPYKTPEEVLNAFRAIQAKIEPNLNKMFGNRPKTPFEIRQTEAYRAASASAEYNPGSPDGSRPGIFYVPILDASTFNTTSGMESLFLHEAIPGHHYQVSLQQENQNLPKFRRFSWYGAYGEGWALYTESLGKELGLYTDPYQYMGALGDEMHRAVRLVVDVGMHTKDMTREQAIEYMMSNMAISEEGATAEIERYMAIPSQALSYKIGQLKIRELREKYEKDLGDQFKLAAFHDEYLKDGNMPLRIVERKMETWAQQQKK</sequence>
<accession>A0A3M9MQM2</accession>
<dbReference type="AlphaFoldDB" id="A0A3M9MQM2"/>
<gene>
    <name evidence="2" type="ORF">EFA69_17015</name>
</gene>
<dbReference type="OrthoDB" id="9760040at2"/>